<dbReference type="Pfam" id="PF16137">
    <property type="entry name" value="DUF4845"/>
    <property type="match status" value="1"/>
</dbReference>
<sequence>MRTLSQHRRVGGRQTGLSFFGVIIVGAIVVFCFVVGAKVVPTVVEYQAIRKAADRAAAGTTVAEVRSLFDRSAAVDDISSIKGTDLNISKEGDKVVVAFAYNKEVALFGPAYLLLKYQGRSR</sequence>
<dbReference type="InterPro" id="IPR032314">
    <property type="entry name" value="DUF4845"/>
</dbReference>
<keyword evidence="3" id="KW-1185">Reference proteome</keyword>
<reference evidence="2 3" key="1">
    <citation type="submission" date="2018-07" db="EMBL/GenBank/DDBJ databases">
        <title>Genomic Encyclopedia of Type Strains, Phase IV (KMG-IV): sequencing the most valuable type-strain genomes for metagenomic binning, comparative biology and taxonomic classification.</title>
        <authorList>
            <person name="Goeker M."/>
        </authorList>
    </citation>
    <scope>NUCLEOTIDE SEQUENCE [LARGE SCALE GENOMIC DNA]</scope>
    <source>
        <strain evidence="2 3">DSM 21634</strain>
    </source>
</reference>
<comment type="caution">
    <text evidence="2">The sequence shown here is derived from an EMBL/GenBank/DDBJ whole genome shotgun (WGS) entry which is preliminary data.</text>
</comment>
<accession>A0A368Y2H6</accession>
<dbReference type="AlphaFoldDB" id="A0A368Y2H6"/>
<name>A0A368Y2H6_9BURK</name>
<gene>
    <name evidence="2" type="ORF">DES41_102246</name>
</gene>
<evidence type="ECO:0000256" key="1">
    <source>
        <dbReference type="SAM" id="Phobius"/>
    </source>
</evidence>
<keyword evidence="1" id="KW-0812">Transmembrane</keyword>
<dbReference type="EMBL" id="QPJK01000002">
    <property type="protein sequence ID" value="RCW73929.1"/>
    <property type="molecule type" value="Genomic_DNA"/>
</dbReference>
<keyword evidence="1" id="KW-1133">Transmembrane helix</keyword>
<evidence type="ECO:0000313" key="2">
    <source>
        <dbReference type="EMBL" id="RCW73929.1"/>
    </source>
</evidence>
<evidence type="ECO:0000313" key="3">
    <source>
        <dbReference type="Proteomes" id="UP000252884"/>
    </source>
</evidence>
<dbReference type="Proteomes" id="UP000252884">
    <property type="component" value="Unassembled WGS sequence"/>
</dbReference>
<feature type="transmembrane region" description="Helical" evidence="1">
    <location>
        <begin position="16"/>
        <end position="37"/>
    </location>
</feature>
<organism evidence="2 3">
    <name type="scientific">Pseudorhodoferax soli</name>
    <dbReference type="NCBI Taxonomy" id="545864"/>
    <lineage>
        <taxon>Bacteria</taxon>
        <taxon>Pseudomonadati</taxon>
        <taxon>Pseudomonadota</taxon>
        <taxon>Betaproteobacteria</taxon>
        <taxon>Burkholderiales</taxon>
        <taxon>Comamonadaceae</taxon>
    </lineage>
</organism>
<keyword evidence="1" id="KW-0472">Membrane</keyword>
<proteinExistence type="predicted"/>
<dbReference type="RefSeq" id="WP_245965617.1">
    <property type="nucleotide sequence ID" value="NZ_QPJK01000002.1"/>
</dbReference>
<protein>
    <submittedName>
        <fullName evidence="2">Uncharacterized protein DUF4845</fullName>
    </submittedName>
</protein>